<dbReference type="EMBL" id="UINC01142722">
    <property type="protein sequence ID" value="SVD31232.1"/>
    <property type="molecule type" value="Genomic_DNA"/>
</dbReference>
<organism evidence="1">
    <name type="scientific">marine metagenome</name>
    <dbReference type="NCBI Taxonomy" id="408172"/>
    <lineage>
        <taxon>unclassified sequences</taxon>
        <taxon>metagenomes</taxon>
        <taxon>ecological metagenomes</taxon>
    </lineage>
</organism>
<reference evidence="1" key="1">
    <citation type="submission" date="2018-05" db="EMBL/GenBank/DDBJ databases">
        <authorList>
            <person name="Lanie J.A."/>
            <person name="Ng W.-L."/>
            <person name="Kazmierczak K.M."/>
            <person name="Andrzejewski T.M."/>
            <person name="Davidsen T.M."/>
            <person name="Wayne K.J."/>
            <person name="Tettelin H."/>
            <person name="Glass J.I."/>
            <person name="Rusch D."/>
            <person name="Podicherti R."/>
            <person name="Tsui H.-C.T."/>
            <person name="Winkler M.E."/>
        </authorList>
    </citation>
    <scope>NUCLEOTIDE SEQUENCE</scope>
</reference>
<protein>
    <submittedName>
        <fullName evidence="1">Uncharacterized protein</fullName>
    </submittedName>
</protein>
<accession>A0A382UB01</accession>
<proteinExistence type="predicted"/>
<dbReference type="AlphaFoldDB" id="A0A382UB01"/>
<evidence type="ECO:0000313" key="1">
    <source>
        <dbReference type="EMBL" id="SVD31232.1"/>
    </source>
</evidence>
<sequence>METNPISQQFPLQLGGDRTIDDMVRAGNYDGVHSYINQEKFPLEMHDPVDVVVVLIDLGRIAPSAEAVEEFSRRGLRRPTHEEAVYFGVQYPDVQRHRPIVWPHEPFLHADGSSRVLVHFGGIGYRTLDLFWDSSWGAYCLFAGIRV</sequence>
<name>A0A382UB01_9ZZZZ</name>
<gene>
    <name evidence="1" type="ORF">METZ01_LOCUS384086</name>
</gene>